<name>A0A1V0N2R4_9ARCH</name>
<keyword evidence="1" id="KW-0812">Transmembrane</keyword>
<proteinExistence type="predicted"/>
<sequence>MRIVFNPVREGFLAFFYCAADSYYITALFTYYAAYGRFIQLIAHINTEIFSSIFPLNFIIVIQVSVHSFGF</sequence>
<reference evidence="2 3" key="1">
    <citation type="submission" date="2011-10" db="EMBL/GenBank/DDBJ databases">
        <title>Metabolic and evolutionary patterns in the extreme acidophile Ferroplasma acidiphilum.</title>
        <authorList>
            <person name="Golyshina O.V."/>
            <person name="Kozyavkin S.A."/>
            <person name="Tatusov R.L."/>
            <person name="Slesarev A.I."/>
            <person name="Golyshin P.N."/>
        </authorList>
    </citation>
    <scope>NUCLEOTIDE SEQUENCE [LARGE SCALE GENOMIC DNA]</scope>
    <source>
        <strain evidence="3">Y</strain>
    </source>
</reference>
<accession>A0A1V0N2R4</accession>
<dbReference type="KEGG" id="fai:FAD_0479"/>
<dbReference type="Proteomes" id="UP000192050">
    <property type="component" value="Chromosome"/>
</dbReference>
<gene>
    <name evidence="2" type="ORF">FAD_0479</name>
</gene>
<keyword evidence="3" id="KW-1185">Reference proteome</keyword>
<feature type="transmembrane region" description="Helical" evidence="1">
    <location>
        <begin position="45"/>
        <end position="66"/>
    </location>
</feature>
<dbReference type="STRING" id="74969.FAD_0479"/>
<feature type="transmembrane region" description="Helical" evidence="1">
    <location>
        <begin position="12"/>
        <end position="33"/>
    </location>
</feature>
<keyword evidence="1" id="KW-1133">Transmembrane helix</keyword>
<keyword evidence="1" id="KW-0472">Membrane</keyword>
<dbReference type="EMBL" id="CP015363">
    <property type="protein sequence ID" value="ARD84394.1"/>
    <property type="molecule type" value="Genomic_DNA"/>
</dbReference>
<organism evidence="2 3">
    <name type="scientific">Ferroplasma acidiphilum</name>
    <dbReference type="NCBI Taxonomy" id="74969"/>
    <lineage>
        <taxon>Archaea</taxon>
        <taxon>Methanobacteriati</taxon>
        <taxon>Thermoplasmatota</taxon>
        <taxon>Thermoplasmata</taxon>
        <taxon>Thermoplasmatales</taxon>
        <taxon>Ferroplasmaceae</taxon>
        <taxon>Ferroplasma</taxon>
    </lineage>
</organism>
<evidence type="ECO:0000313" key="2">
    <source>
        <dbReference type="EMBL" id="ARD84394.1"/>
    </source>
</evidence>
<evidence type="ECO:0000313" key="3">
    <source>
        <dbReference type="Proteomes" id="UP000192050"/>
    </source>
</evidence>
<protein>
    <submittedName>
        <fullName evidence="2">Uncharacterized protein</fullName>
    </submittedName>
</protein>
<evidence type="ECO:0000256" key="1">
    <source>
        <dbReference type="SAM" id="Phobius"/>
    </source>
</evidence>
<dbReference type="AlphaFoldDB" id="A0A1V0N2R4"/>